<protein>
    <submittedName>
        <fullName evidence="4">ABC transporter</fullName>
    </submittedName>
</protein>
<keyword evidence="2" id="KW-0813">Transport</keyword>
<organism evidence="4 5">
    <name type="scientific">Solemya elarraichensis gill symbiont</name>
    <dbReference type="NCBI Taxonomy" id="1918949"/>
    <lineage>
        <taxon>Bacteria</taxon>
        <taxon>Pseudomonadati</taxon>
        <taxon>Pseudomonadota</taxon>
        <taxon>Gammaproteobacteria</taxon>
        <taxon>sulfur-oxidizing symbionts</taxon>
    </lineage>
</organism>
<reference evidence="4 5" key="1">
    <citation type="submission" date="2016-11" db="EMBL/GenBank/DDBJ databases">
        <title>Mixed transmission modes and dynamic genome evolution in an obligate animal-bacterial symbiosis.</title>
        <authorList>
            <person name="Russell S.L."/>
            <person name="Corbett-Detig R.B."/>
            <person name="Cavanaugh C.M."/>
        </authorList>
    </citation>
    <scope>NUCLEOTIDE SEQUENCE [LARGE SCALE GENOMIC DNA]</scope>
    <source>
        <strain evidence="4">Sp-SM6</strain>
    </source>
</reference>
<dbReference type="SUPFAM" id="SSF52540">
    <property type="entry name" value="P-loop containing nucleoside triphosphate hydrolases"/>
    <property type="match status" value="1"/>
</dbReference>
<evidence type="ECO:0000259" key="3">
    <source>
        <dbReference type="Pfam" id="PF00005"/>
    </source>
</evidence>
<dbReference type="RefSeq" id="WP_135568153.1">
    <property type="nucleotide sequence ID" value="NZ_MPRK01000161.1"/>
</dbReference>
<dbReference type="Gene3D" id="3.40.50.300">
    <property type="entry name" value="P-loop containing nucleotide triphosphate hydrolases"/>
    <property type="match status" value="1"/>
</dbReference>
<keyword evidence="5" id="KW-1185">Reference proteome</keyword>
<dbReference type="EMBL" id="MPRK01000161">
    <property type="protein sequence ID" value="OOZ38699.1"/>
    <property type="molecule type" value="Genomic_DNA"/>
</dbReference>
<comment type="caution">
    <text evidence="4">The sequence shown here is derived from an EMBL/GenBank/DDBJ whole genome shotgun (WGS) entry which is preliminary data.</text>
</comment>
<feature type="domain" description="ABC transporter" evidence="3">
    <location>
        <begin position="21"/>
        <end position="85"/>
    </location>
</feature>
<dbReference type="InterPro" id="IPR027417">
    <property type="entry name" value="P-loop_NTPase"/>
</dbReference>
<accession>A0A1T2L0S5</accession>
<sequence length="94" mass="10015">MSTSMIEIDNVSFSFGEIPVLRDVSLNVEAGEFIGLVGPNGGGKSTLVRLIAGLIEPDIGKVKVLGKAPRHSRSAIGYVPQYPAFARDFPITVE</sequence>
<dbReference type="GO" id="GO:0016887">
    <property type="term" value="F:ATP hydrolysis activity"/>
    <property type="evidence" value="ECO:0007669"/>
    <property type="project" value="InterPro"/>
</dbReference>
<dbReference type="InterPro" id="IPR050153">
    <property type="entry name" value="Metal_Ion_Import_ABC"/>
</dbReference>
<proteinExistence type="inferred from homology"/>
<dbReference type="OrthoDB" id="9806726at2"/>
<feature type="non-terminal residue" evidence="4">
    <location>
        <position position="94"/>
    </location>
</feature>
<dbReference type="PANTHER" id="PTHR42734">
    <property type="entry name" value="METAL TRANSPORT SYSTEM ATP-BINDING PROTEIN TM_0124-RELATED"/>
    <property type="match status" value="1"/>
</dbReference>
<dbReference type="InterPro" id="IPR003439">
    <property type="entry name" value="ABC_transporter-like_ATP-bd"/>
</dbReference>
<evidence type="ECO:0000256" key="2">
    <source>
        <dbReference type="ARBA" id="ARBA00022448"/>
    </source>
</evidence>
<dbReference type="PANTHER" id="PTHR42734:SF5">
    <property type="entry name" value="IRON TRANSPORT SYSTEM ATP-BINDING PROTEIN HI_0361-RELATED"/>
    <property type="match status" value="1"/>
</dbReference>
<evidence type="ECO:0000313" key="5">
    <source>
        <dbReference type="Proteomes" id="UP000190198"/>
    </source>
</evidence>
<gene>
    <name evidence="4" type="ORF">BOW52_08120</name>
</gene>
<evidence type="ECO:0000256" key="1">
    <source>
        <dbReference type="ARBA" id="ARBA00005417"/>
    </source>
</evidence>
<name>A0A1T2L0S5_9GAMM</name>
<dbReference type="AlphaFoldDB" id="A0A1T2L0S5"/>
<dbReference type="Pfam" id="PF00005">
    <property type="entry name" value="ABC_tran"/>
    <property type="match status" value="1"/>
</dbReference>
<dbReference type="Proteomes" id="UP000190198">
    <property type="component" value="Unassembled WGS sequence"/>
</dbReference>
<evidence type="ECO:0000313" key="4">
    <source>
        <dbReference type="EMBL" id="OOZ38699.1"/>
    </source>
</evidence>
<dbReference type="GO" id="GO:0005524">
    <property type="term" value="F:ATP binding"/>
    <property type="evidence" value="ECO:0007669"/>
    <property type="project" value="InterPro"/>
</dbReference>
<comment type="similarity">
    <text evidence="1">Belongs to the ABC transporter superfamily.</text>
</comment>